<dbReference type="InterPro" id="IPR031311">
    <property type="entry name" value="CHIT_BIND_RR_consensus"/>
</dbReference>
<dbReference type="PANTHER" id="PTHR10380">
    <property type="entry name" value="CUTICLE PROTEIN"/>
    <property type="match status" value="1"/>
</dbReference>
<proteinExistence type="predicted"/>
<dbReference type="AlphaFoldDB" id="A0A8K0DL70"/>
<evidence type="ECO:0000256" key="3">
    <source>
        <dbReference type="SAM" id="SignalP"/>
    </source>
</evidence>
<dbReference type="InterPro" id="IPR050468">
    <property type="entry name" value="Cuticle_Struct_Prot"/>
</dbReference>
<evidence type="ECO:0000313" key="5">
    <source>
        <dbReference type="Proteomes" id="UP000801492"/>
    </source>
</evidence>
<evidence type="ECO:0000313" key="4">
    <source>
        <dbReference type="EMBL" id="KAF2906094.1"/>
    </source>
</evidence>
<name>A0A8K0DL70_IGNLU</name>
<dbReference type="EMBL" id="VTPC01000022">
    <property type="protein sequence ID" value="KAF2906094.1"/>
    <property type="molecule type" value="Genomic_DNA"/>
</dbReference>
<dbReference type="PANTHER" id="PTHR10380:SF218">
    <property type="entry name" value="ADULT CUTICLE PROTEIN 65AA-RELATED"/>
    <property type="match status" value="1"/>
</dbReference>
<dbReference type="Proteomes" id="UP000801492">
    <property type="component" value="Unassembled WGS sequence"/>
</dbReference>
<evidence type="ECO:0000256" key="2">
    <source>
        <dbReference type="PROSITE-ProRule" id="PRU00497"/>
    </source>
</evidence>
<dbReference type="PROSITE" id="PS51155">
    <property type="entry name" value="CHIT_BIND_RR_2"/>
    <property type="match status" value="1"/>
</dbReference>
<sequence length="106" mass="11275">MKMIIALAALVAIAVAAPQGGPDKDAQILRYESDNIGVDGYNFAYETSNKISQQESGQLQNAGTDNEAIAVRGQFSFVGLDGQTYTVTYIADENGFQPQGAHLPHA</sequence>
<accession>A0A8K0DL70</accession>
<dbReference type="PRINTS" id="PR00947">
    <property type="entry name" value="CUTICLE"/>
</dbReference>
<feature type="chain" id="PRO_5035449436" evidence="3">
    <location>
        <begin position="17"/>
        <end position="106"/>
    </location>
</feature>
<reference evidence="4" key="1">
    <citation type="submission" date="2019-08" db="EMBL/GenBank/DDBJ databases">
        <title>The genome of the North American firefly Photinus pyralis.</title>
        <authorList>
            <consortium name="Photinus pyralis genome working group"/>
            <person name="Fallon T.R."/>
            <person name="Sander Lower S.E."/>
            <person name="Weng J.-K."/>
        </authorList>
    </citation>
    <scope>NUCLEOTIDE SEQUENCE</scope>
    <source>
        <strain evidence="4">TRF0915ILg1</strain>
        <tissue evidence="4">Whole body</tissue>
    </source>
</reference>
<protein>
    <submittedName>
        <fullName evidence="4">Uncharacterized protein</fullName>
    </submittedName>
</protein>
<keyword evidence="1 2" id="KW-0193">Cuticle</keyword>
<dbReference type="GO" id="GO:0062129">
    <property type="term" value="C:chitin-based extracellular matrix"/>
    <property type="evidence" value="ECO:0007669"/>
    <property type="project" value="TreeGrafter"/>
</dbReference>
<dbReference type="OrthoDB" id="7255276at2759"/>
<dbReference type="GO" id="GO:0008010">
    <property type="term" value="F:structural constituent of chitin-based larval cuticle"/>
    <property type="evidence" value="ECO:0007669"/>
    <property type="project" value="TreeGrafter"/>
</dbReference>
<keyword evidence="5" id="KW-1185">Reference proteome</keyword>
<keyword evidence="3" id="KW-0732">Signal</keyword>
<dbReference type="Pfam" id="PF00379">
    <property type="entry name" value="Chitin_bind_4"/>
    <property type="match status" value="1"/>
</dbReference>
<feature type="signal peptide" evidence="3">
    <location>
        <begin position="1"/>
        <end position="16"/>
    </location>
</feature>
<comment type="caution">
    <text evidence="4">The sequence shown here is derived from an EMBL/GenBank/DDBJ whole genome shotgun (WGS) entry which is preliminary data.</text>
</comment>
<gene>
    <name evidence="4" type="ORF">ILUMI_00083</name>
</gene>
<evidence type="ECO:0000256" key="1">
    <source>
        <dbReference type="ARBA" id="ARBA00022460"/>
    </source>
</evidence>
<dbReference type="PROSITE" id="PS00233">
    <property type="entry name" value="CHIT_BIND_RR_1"/>
    <property type="match status" value="1"/>
</dbReference>
<dbReference type="InterPro" id="IPR000618">
    <property type="entry name" value="Insect_cuticle"/>
</dbReference>
<organism evidence="4 5">
    <name type="scientific">Ignelater luminosus</name>
    <name type="common">Cucubano</name>
    <name type="synonym">Pyrophorus luminosus</name>
    <dbReference type="NCBI Taxonomy" id="2038154"/>
    <lineage>
        <taxon>Eukaryota</taxon>
        <taxon>Metazoa</taxon>
        <taxon>Ecdysozoa</taxon>
        <taxon>Arthropoda</taxon>
        <taxon>Hexapoda</taxon>
        <taxon>Insecta</taxon>
        <taxon>Pterygota</taxon>
        <taxon>Neoptera</taxon>
        <taxon>Endopterygota</taxon>
        <taxon>Coleoptera</taxon>
        <taxon>Polyphaga</taxon>
        <taxon>Elateriformia</taxon>
        <taxon>Elateroidea</taxon>
        <taxon>Elateridae</taxon>
        <taxon>Agrypninae</taxon>
        <taxon>Pyrophorini</taxon>
        <taxon>Ignelater</taxon>
    </lineage>
</organism>